<evidence type="ECO:0000313" key="2">
    <source>
        <dbReference type="Proteomes" id="UP000036681"/>
    </source>
</evidence>
<dbReference type="Proteomes" id="UP000036681">
    <property type="component" value="Unplaced"/>
</dbReference>
<dbReference type="WBParaSite" id="ALUE_0000724201-mRNA-1">
    <property type="protein sequence ID" value="ALUE_0000724201-mRNA-1"/>
    <property type="gene ID" value="ALUE_0000724201"/>
</dbReference>
<feature type="compositionally biased region" description="Polar residues" evidence="1">
    <location>
        <begin position="12"/>
        <end position="21"/>
    </location>
</feature>
<accession>A0A0M3HW11</accession>
<proteinExistence type="predicted"/>
<feature type="compositionally biased region" description="Basic residues" evidence="1">
    <location>
        <begin position="1"/>
        <end position="11"/>
    </location>
</feature>
<evidence type="ECO:0000313" key="3">
    <source>
        <dbReference type="WBParaSite" id="ALUE_0000724201-mRNA-1"/>
    </source>
</evidence>
<organism evidence="2 3">
    <name type="scientific">Ascaris lumbricoides</name>
    <name type="common">Giant roundworm</name>
    <dbReference type="NCBI Taxonomy" id="6252"/>
    <lineage>
        <taxon>Eukaryota</taxon>
        <taxon>Metazoa</taxon>
        <taxon>Ecdysozoa</taxon>
        <taxon>Nematoda</taxon>
        <taxon>Chromadorea</taxon>
        <taxon>Rhabditida</taxon>
        <taxon>Spirurina</taxon>
        <taxon>Ascaridomorpha</taxon>
        <taxon>Ascaridoidea</taxon>
        <taxon>Ascarididae</taxon>
        <taxon>Ascaris</taxon>
    </lineage>
</organism>
<keyword evidence="2" id="KW-1185">Reference proteome</keyword>
<dbReference type="AlphaFoldDB" id="A0A0M3HW11"/>
<protein>
    <submittedName>
        <fullName evidence="3">Uncharacterized protein</fullName>
    </submittedName>
</protein>
<reference evidence="3" key="1">
    <citation type="submission" date="2017-02" db="UniProtKB">
        <authorList>
            <consortium name="WormBaseParasite"/>
        </authorList>
    </citation>
    <scope>IDENTIFICATION</scope>
</reference>
<evidence type="ECO:0000256" key="1">
    <source>
        <dbReference type="SAM" id="MobiDB-lite"/>
    </source>
</evidence>
<name>A0A0M3HW11_ASCLU</name>
<sequence>MHKLAKLRRLHSQGTSDSNRTWAPVSDHTRMDWNSLATKQTLVKLKSWLPFLLLPLLGRVVSATTLVWRKIGVQ</sequence>
<feature type="region of interest" description="Disordered" evidence="1">
    <location>
        <begin position="1"/>
        <end position="23"/>
    </location>
</feature>